<evidence type="ECO:0000313" key="1">
    <source>
        <dbReference type="EMBL" id="KKN15694.1"/>
    </source>
</evidence>
<reference evidence="1" key="1">
    <citation type="journal article" date="2015" name="Nature">
        <title>Complex archaea that bridge the gap between prokaryotes and eukaryotes.</title>
        <authorList>
            <person name="Spang A."/>
            <person name="Saw J.H."/>
            <person name="Jorgensen S.L."/>
            <person name="Zaremba-Niedzwiedzka K."/>
            <person name="Martijn J."/>
            <person name="Lind A.E."/>
            <person name="van Eijk R."/>
            <person name="Schleper C."/>
            <person name="Guy L."/>
            <person name="Ettema T.J."/>
        </authorList>
    </citation>
    <scope>NUCLEOTIDE SEQUENCE</scope>
</reference>
<dbReference type="EMBL" id="LAZR01003687">
    <property type="protein sequence ID" value="KKN15694.1"/>
    <property type="molecule type" value="Genomic_DNA"/>
</dbReference>
<dbReference type="AlphaFoldDB" id="A0A0F9NCI9"/>
<sequence>MTMPTLDDKLERAALEALSDAVESGEYDLAEVMDECLDAACVEWPSDADHALTVALGVIGRAIAGIDKLARVVGEIERLRDASEVKRKGQQAWGREVCDVRIGLCASLLRFIASLDDEVDGR</sequence>
<gene>
    <name evidence="1" type="ORF">LCGC14_0983330</name>
</gene>
<comment type="caution">
    <text evidence="1">The sequence shown here is derived from an EMBL/GenBank/DDBJ whole genome shotgun (WGS) entry which is preliminary data.</text>
</comment>
<protein>
    <submittedName>
        <fullName evidence="1">Uncharacterized protein</fullName>
    </submittedName>
</protein>
<organism evidence="1">
    <name type="scientific">marine sediment metagenome</name>
    <dbReference type="NCBI Taxonomy" id="412755"/>
    <lineage>
        <taxon>unclassified sequences</taxon>
        <taxon>metagenomes</taxon>
        <taxon>ecological metagenomes</taxon>
    </lineage>
</organism>
<accession>A0A0F9NCI9</accession>
<proteinExistence type="predicted"/>
<name>A0A0F9NCI9_9ZZZZ</name>